<dbReference type="GO" id="GO:0016020">
    <property type="term" value="C:membrane"/>
    <property type="evidence" value="ECO:0007669"/>
    <property type="project" value="InterPro"/>
</dbReference>
<dbReference type="SUPFAM" id="SSF64356">
    <property type="entry name" value="SNARE-like"/>
    <property type="match status" value="1"/>
</dbReference>
<dbReference type="PANTHER" id="PTHR45806:SF1">
    <property type="entry name" value="SYNAPTOBREVIN HOMOLOG YKT6"/>
    <property type="match status" value="1"/>
</dbReference>
<dbReference type="PRINTS" id="PR00219">
    <property type="entry name" value="SYNAPTOBREVN"/>
</dbReference>
<dbReference type="PROSITE" id="PS50892">
    <property type="entry name" value="V_SNARE"/>
    <property type="match status" value="1"/>
</dbReference>
<proteinExistence type="predicted"/>
<organism evidence="2">
    <name type="scientific">viral metagenome</name>
    <dbReference type="NCBI Taxonomy" id="1070528"/>
    <lineage>
        <taxon>unclassified sequences</taxon>
        <taxon>metagenomes</taxon>
        <taxon>organismal metagenomes</taxon>
    </lineage>
</organism>
<dbReference type="InterPro" id="IPR011012">
    <property type="entry name" value="Longin-like_dom_sf"/>
</dbReference>
<name>A0A6C0EDL5_9ZZZZ</name>
<dbReference type="AlphaFoldDB" id="A0A6C0EDL5"/>
<accession>A0A6C0EDL5</accession>
<dbReference type="Gene3D" id="1.20.5.110">
    <property type="match status" value="1"/>
</dbReference>
<dbReference type="InterPro" id="IPR001388">
    <property type="entry name" value="Synaptobrevin-like"/>
</dbReference>
<dbReference type="EMBL" id="MN739793">
    <property type="protein sequence ID" value="QHT26493.1"/>
    <property type="molecule type" value="Genomic_DNA"/>
</dbReference>
<dbReference type="PANTHER" id="PTHR45806">
    <property type="entry name" value="SYNAPTOBREVIN HOMOLOG YKT6"/>
    <property type="match status" value="1"/>
</dbReference>
<dbReference type="SUPFAM" id="SSF58038">
    <property type="entry name" value="SNARE fusion complex"/>
    <property type="match status" value="1"/>
</dbReference>
<dbReference type="InterPro" id="IPR042855">
    <property type="entry name" value="V_SNARE_CC"/>
</dbReference>
<dbReference type="GO" id="GO:0005484">
    <property type="term" value="F:SNAP receptor activity"/>
    <property type="evidence" value="ECO:0007669"/>
    <property type="project" value="TreeGrafter"/>
</dbReference>
<dbReference type="GO" id="GO:0005794">
    <property type="term" value="C:Golgi apparatus"/>
    <property type="evidence" value="ECO:0007669"/>
    <property type="project" value="TreeGrafter"/>
</dbReference>
<dbReference type="CDD" id="cd15843">
    <property type="entry name" value="R-SNARE"/>
    <property type="match status" value="1"/>
</dbReference>
<reference evidence="2" key="1">
    <citation type="journal article" date="2020" name="Nature">
        <title>Giant virus diversity and host interactions through global metagenomics.</title>
        <authorList>
            <person name="Schulz F."/>
            <person name="Roux S."/>
            <person name="Paez-Espino D."/>
            <person name="Jungbluth S."/>
            <person name="Walsh D.A."/>
            <person name="Denef V.J."/>
            <person name="McMahon K.D."/>
            <person name="Konstantinidis K.T."/>
            <person name="Eloe-Fadrosh E.A."/>
            <person name="Kyrpides N.C."/>
            <person name="Woyke T."/>
        </authorList>
    </citation>
    <scope>NUCLEOTIDE SEQUENCE</scope>
    <source>
        <strain evidence="2">GVMAG-M-3300023179-27</strain>
    </source>
</reference>
<feature type="domain" description="V-SNARE coiled-coil homology" evidence="1">
    <location>
        <begin position="147"/>
        <end position="207"/>
    </location>
</feature>
<evidence type="ECO:0000313" key="2">
    <source>
        <dbReference type="EMBL" id="QHT26493.1"/>
    </source>
</evidence>
<protein>
    <recommendedName>
        <fullName evidence="1">V-SNARE coiled-coil homology domain-containing protein</fullName>
    </recommendedName>
</protein>
<dbReference type="GO" id="GO:0006888">
    <property type="term" value="P:endoplasmic reticulum to Golgi vesicle-mediated transport"/>
    <property type="evidence" value="ECO:0007669"/>
    <property type="project" value="TreeGrafter"/>
</dbReference>
<dbReference type="Gene3D" id="3.30.450.50">
    <property type="entry name" value="Longin domain"/>
    <property type="match status" value="1"/>
</dbReference>
<dbReference type="Pfam" id="PF00957">
    <property type="entry name" value="Synaptobrevin"/>
    <property type="match status" value="1"/>
</dbReference>
<sequence>MIYSIGLFYKQNDDFAFRVSEVQNLSSFPFFSRSLVRDFLFVSMREAVKVHPIDQIFTTIRHSEPKHNYLMNIMANKTHEYFYVMVTDGDYSSKASRKLLCILMSEFEKQLPSLRFDKTKDNSIDINGVLTMTEVMQKYNDPKEADKIEKIQKQLDEISQIMKDNINLVLERGVKLDDLVLKSEHLKKQSNEFLMKTKQLNRCCRLF</sequence>
<evidence type="ECO:0000259" key="1">
    <source>
        <dbReference type="PROSITE" id="PS50892"/>
    </source>
</evidence>